<accession>A0A0B7IH40</accession>
<gene>
    <name evidence="1" type="ORF">CCAN11_1920001</name>
</gene>
<evidence type="ECO:0000313" key="1">
    <source>
        <dbReference type="EMBL" id="CEN49307.1"/>
    </source>
</evidence>
<organism evidence="1 2">
    <name type="scientific">Capnocytophaga canimorsus</name>
    <dbReference type="NCBI Taxonomy" id="28188"/>
    <lineage>
        <taxon>Bacteria</taxon>
        <taxon>Pseudomonadati</taxon>
        <taxon>Bacteroidota</taxon>
        <taxon>Flavobacteriia</taxon>
        <taxon>Flavobacteriales</taxon>
        <taxon>Flavobacteriaceae</taxon>
        <taxon>Capnocytophaga</taxon>
    </lineage>
</organism>
<dbReference type="Proteomes" id="UP000039370">
    <property type="component" value="Unassembled WGS sequence"/>
</dbReference>
<sequence length="55" mass="6239">MGIKRTKNKTIFAKTCKRQFIGDHNLTYKGWASHIAAKILLLLARNVGIRDIAEN</sequence>
<protein>
    <submittedName>
        <fullName evidence="1">Insertion element IS1 1/5/6 protein insB</fullName>
    </submittedName>
</protein>
<name>A0A0B7IH40_9FLAO</name>
<dbReference type="AlphaFoldDB" id="A0A0B7IH40"/>
<evidence type="ECO:0000313" key="2">
    <source>
        <dbReference type="Proteomes" id="UP000039370"/>
    </source>
</evidence>
<reference evidence="2" key="1">
    <citation type="submission" date="2015-01" db="EMBL/GenBank/DDBJ databases">
        <authorList>
            <person name="MANFREDI Pablo"/>
        </authorList>
    </citation>
    <scope>NUCLEOTIDE SEQUENCE [LARGE SCALE GENOMIC DNA]</scope>
    <source>
        <strain evidence="2">Cc11</strain>
    </source>
</reference>
<dbReference type="EMBL" id="CDOK01000104">
    <property type="protein sequence ID" value="CEN49307.1"/>
    <property type="molecule type" value="Genomic_DNA"/>
</dbReference>
<proteinExistence type="predicted"/>